<dbReference type="SMART" id="SM00441">
    <property type="entry name" value="FF"/>
    <property type="match status" value="2"/>
</dbReference>
<dbReference type="Pfam" id="PF00397">
    <property type="entry name" value="WW"/>
    <property type="match status" value="1"/>
</dbReference>
<accession>A0A438KMJ3</accession>
<evidence type="ECO:0000256" key="4">
    <source>
        <dbReference type="ARBA" id="ARBA00023187"/>
    </source>
</evidence>
<name>A0A438KMJ3_VITVI</name>
<evidence type="ECO:0000259" key="10">
    <source>
        <dbReference type="PROSITE" id="PS51676"/>
    </source>
</evidence>
<feature type="domain" description="FF" evidence="10">
    <location>
        <begin position="270"/>
        <end position="324"/>
    </location>
</feature>
<dbReference type="GO" id="GO:0070063">
    <property type="term" value="F:RNA polymerase binding"/>
    <property type="evidence" value="ECO:0007669"/>
    <property type="project" value="UniProtKB-ARBA"/>
</dbReference>
<comment type="similarity">
    <text evidence="7">Belongs to the PRPF40 family.</text>
</comment>
<dbReference type="Gene3D" id="1.10.10.440">
    <property type="entry name" value="FF domain"/>
    <property type="match status" value="2"/>
</dbReference>
<dbReference type="SUPFAM" id="SSF51045">
    <property type="entry name" value="WW domain"/>
    <property type="match status" value="1"/>
</dbReference>
<dbReference type="Gene3D" id="2.20.70.10">
    <property type="match status" value="1"/>
</dbReference>
<feature type="domain" description="WW" evidence="9">
    <location>
        <begin position="58"/>
        <end position="91"/>
    </location>
</feature>
<dbReference type="Proteomes" id="UP000288805">
    <property type="component" value="Unassembled WGS sequence"/>
</dbReference>
<dbReference type="GO" id="GO:0005634">
    <property type="term" value="C:nucleus"/>
    <property type="evidence" value="ECO:0007669"/>
    <property type="project" value="UniProtKB-SubCell"/>
</dbReference>
<dbReference type="PANTHER" id="PTHR11864">
    <property type="entry name" value="PRE-MRNA-PROCESSING PROTEIN PRP40"/>
    <property type="match status" value="1"/>
</dbReference>
<dbReference type="PROSITE" id="PS51676">
    <property type="entry name" value="FF"/>
    <property type="match status" value="2"/>
</dbReference>
<dbReference type="InterPro" id="IPR001202">
    <property type="entry name" value="WW_dom"/>
</dbReference>
<evidence type="ECO:0000256" key="7">
    <source>
        <dbReference type="ARBA" id="ARBA00061317"/>
    </source>
</evidence>
<evidence type="ECO:0000313" key="11">
    <source>
        <dbReference type="EMBL" id="RVX22424.1"/>
    </source>
</evidence>
<comment type="subcellular location">
    <subcellularLocation>
        <location evidence="1">Nucleus</location>
    </subcellularLocation>
</comment>
<sequence>MKSRILDQKAQDMPTFLRLVCVCFFFVVLLLKLSSDLWIWVGVIRIQNKIGTIVAPRADASTVWKEFTTPEGRKYYYNKVTKQSKWTIPEELKLAREQAEKSVSQETQSEMGTTSNEPAVVAVSLAETPSTASVSVSSTTSSTISGMTSSPVPVTPVVAVVNPPPVVVSGTSAIPIAQSAVTTSAVGVQPSMGTPLPATVSGSTGVAAAFINPNATSMTSFENLSADATNGASMQDIEEAKKGVAVAGKINVTPLEEKTLDDEPLVYATKLEAKNAFKALLESANVESDWTWDQAMKAIINDKRYGALKTLGERKQAFNEYLGQRKKIEAEERRMRQKKAREEFTTMLEECKELTSSIKWSKAVDMFQDDERFKAVERSRDREDLFENFIMELQKKLDKIGFGLSRFLEGVEFCWKDKDEEGKQGDKALGPDGFPMTFWWFSRDFVKYKVLGLFRELYN</sequence>
<dbReference type="CDD" id="cd00201">
    <property type="entry name" value="WW"/>
    <property type="match status" value="1"/>
</dbReference>
<keyword evidence="5" id="KW-0539">Nucleus</keyword>
<dbReference type="PANTHER" id="PTHR11864:SF0">
    <property type="entry name" value="PRP40 PRE-MRNA PROCESSING FACTOR 40 HOMOLOG A (YEAST)"/>
    <property type="match status" value="1"/>
</dbReference>
<dbReference type="InterPro" id="IPR036020">
    <property type="entry name" value="WW_dom_sf"/>
</dbReference>
<comment type="subunit">
    <text evidence="8">Interacts (via the WW domains) with the phosphorylated C-terminal domain of NRPB1 (via CTD domain).</text>
</comment>
<keyword evidence="4" id="KW-0508">mRNA splicing</keyword>
<proteinExistence type="inferred from homology"/>
<dbReference type="InterPro" id="IPR036517">
    <property type="entry name" value="FF_domain_sf"/>
</dbReference>
<keyword evidence="2" id="KW-0507">mRNA processing</keyword>
<dbReference type="Pfam" id="PF01846">
    <property type="entry name" value="FF"/>
    <property type="match status" value="2"/>
</dbReference>
<evidence type="ECO:0000256" key="8">
    <source>
        <dbReference type="ARBA" id="ARBA00064817"/>
    </source>
</evidence>
<dbReference type="FunFam" id="1.10.10.440:FF:000013">
    <property type="entry name" value="pre-mRNA-processing protein 40A isoform X1"/>
    <property type="match status" value="1"/>
</dbReference>
<dbReference type="InterPro" id="IPR002713">
    <property type="entry name" value="FF_domain"/>
</dbReference>
<evidence type="ECO:0000259" key="9">
    <source>
        <dbReference type="PROSITE" id="PS50020"/>
    </source>
</evidence>
<reference evidence="11 12" key="1">
    <citation type="journal article" date="2018" name="PLoS Genet.">
        <title>Population sequencing reveals clonal diversity and ancestral inbreeding in the grapevine cultivar Chardonnay.</title>
        <authorList>
            <person name="Roach M.J."/>
            <person name="Johnson D.L."/>
            <person name="Bohlmann J."/>
            <person name="van Vuuren H.J."/>
            <person name="Jones S.J."/>
            <person name="Pretorius I.S."/>
            <person name="Schmidt S.A."/>
            <person name="Borneman A.R."/>
        </authorList>
    </citation>
    <scope>NUCLEOTIDE SEQUENCE [LARGE SCALE GENOMIC DNA]</scope>
    <source>
        <strain evidence="12">cv. Chardonnay</strain>
        <tissue evidence="11">Leaf</tissue>
    </source>
</reference>
<dbReference type="SUPFAM" id="SSF81698">
    <property type="entry name" value="FF domain"/>
    <property type="match status" value="2"/>
</dbReference>
<evidence type="ECO:0000256" key="6">
    <source>
        <dbReference type="ARBA" id="ARBA00056384"/>
    </source>
</evidence>
<feature type="domain" description="FF" evidence="10">
    <location>
        <begin position="337"/>
        <end position="392"/>
    </location>
</feature>
<dbReference type="PROSITE" id="PS50020">
    <property type="entry name" value="WW_DOMAIN_2"/>
    <property type="match status" value="1"/>
</dbReference>
<evidence type="ECO:0000256" key="5">
    <source>
        <dbReference type="ARBA" id="ARBA00023242"/>
    </source>
</evidence>
<keyword evidence="3" id="KW-0677">Repeat</keyword>
<dbReference type="SMART" id="SM00456">
    <property type="entry name" value="WW"/>
    <property type="match status" value="1"/>
</dbReference>
<evidence type="ECO:0000313" key="12">
    <source>
        <dbReference type="Proteomes" id="UP000288805"/>
    </source>
</evidence>
<evidence type="ECO:0000256" key="1">
    <source>
        <dbReference type="ARBA" id="ARBA00004123"/>
    </source>
</evidence>
<dbReference type="FunFam" id="2.20.70.10:FF:000075">
    <property type="entry name" value="Pre-mRNA-processing protein 40A isoform A"/>
    <property type="match status" value="1"/>
</dbReference>
<gene>
    <name evidence="11" type="primary">PRP40A_3</name>
    <name evidence="11" type="ORF">CK203_012690</name>
</gene>
<evidence type="ECO:0000256" key="2">
    <source>
        <dbReference type="ARBA" id="ARBA00022664"/>
    </source>
</evidence>
<dbReference type="InterPro" id="IPR039726">
    <property type="entry name" value="Prp40-like"/>
</dbReference>
<dbReference type="EMBL" id="QGNW01000003">
    <property type="protein sequence ID" value="RVX22424.1"/>
    <property type="molecule type" value="Genomic_DNA"/>
</dbReference>
<comment type="function">
    <text evidence="6">Binds the phosphorylated C-terminal domain (CTD) of the largest subunit of RNA polymerase II and functions as a scaffold for RNA processing machineries. May be involved in pre-mRNA splicing.</text>
</comment>
<dbReference type="FunFam" id="1.10.10.440:FF:000024">
    <property type="entry name" value="Pre-mRNA-processing protein 40A"/>
    <property type="match status" value="1"/>
</dbReference>
<organism evidence="11 12">
    <name type="scientific">Vitis vinifera</name>
    <name type="common">Grape</name>
    <dbReference type="NCBI Taxonomy" id="29760"/>
    <lineage>
        <taxon>Eukaryota</taxon>
        <taxon>Viridiplantae</taxon>
        <taxon>Streptophyta</taxon>
        <taxon>Embryophyta</taxon>
        <taxon>Tracheophyta</taxon>
        <taxon>Spermatophyta</taxon>
        <taxon>Magnoliopsida</taxon>
        <taxon>eudicotyledons</taxon>
        <taxon>Gunneridae</taxon>
        <taxon>Pentapetalae</taxon>
        <taxon>rosids</taxon>
        <taxon>Vitales</taxon>
        <taxon>Vitaceae</taxon>
        <taxon>Viteae</taxon>
        <taxon>Vitis</taxon>
    </lineage>
</organism>
<comment type="caution">
    <text evidence="11">The sequence shown here is derived from an EMBL/GenBank/DDBJ whole genome shotgun (WGS) entry which is preliminary data.</text>
</comment>
<dbReference type="GO" id="GO:0045292">
    <property type="term" value="P:mRNA cis splicing, via spliceosome"/>
    <property type="evidence" value="ECO:0007669"/>
    <property type="project" value="InterPro"/>
</dbReference>
<dbReference type="AlphaFoldDB" id="A0A438KMJ3"/>
<evidence type="ECO:0000256" key="3">
    <source>
        <dbReference type="ARBA" id="ARBA00022737"/>
    </source>
</evidence>
<protein>
    <submittedName>
        <fullName evidence="11">Pre-mRNA-processing protein 40A</fullName>
    </submittedName>
</protein>